<proteinExistence type="predicted"/>
<dbReference type="SUPFAM" id="SSF53098">
    <property type="entry name" value="Ribonuclease H-like"/>
    <property type="match status" value="1"/>
</dbReference>
<evidence type="ECO:0008006" key="6">
    <source>
        <dbReference type="Google" id="ProtNLM"/>
    </source>
</evidence>
<dbReference type="InterPro" id="IPR012337">
    <property type="entry name" value="RNaseH-like_sf"/>
</dbReference>
<gene>
    <name evidence="3" type="ORF">CJN711_LOCUS24124</name>
    <name evidence="4" type="ORF">MBJ925_LOCUS36124</name>
</gene>
<dbReference type="PANTHER" id="PTHR45749:SF37">
    <property type="entry name" value="OS05G0311600 PROTEIN"/>
    <property type="match status" value="1"/>
</dbReference>
<evidence type="ECO:0000313" key="5">
    <source>
        <dbReference type="Proteomes" id="UP000663824"/>
    </source>
</evidence>
<dbReference type="GO" id="GO:0046983">
    <property type="term" value="F:protein dimerization activity"/>
    <property type="evidence" value="ECO:0007669"/>
    <property type="project" value="InterPro"/>
</dbReference>
<dbReference type="AlphaFoldDB" id="A0A816ZMX3"/>
<evidence type="ECO:0000313" key="4">
    <source>
        <dbReference type="EMBL" id="CAF2215832.1"/>
    </source>
</evidence>
<dbReference type="EMBL" id="CAJNOV010011214">
    <property type="protein sequence ID" value="CAF1442011.1"/>
    <property type="molecule type" value="Genomic_DNA"/>
</dbReference>
<sequence length="476" mass="54519">MMNIRSDYNQIITSVINLLDKSRAELIKENRAKLMKICSTVLLCARQMIALRGHEENGESRNRGNLIELLHWAASTDSLVDKILNDSDSNATYLSPTIQNEILKILADQIRRKISNEIKNRPFVLMADESKDISSKEQLSVVLRYVDAENQIHEHFMGFTKLDQFDAKALYEKLYELLMKHDISIQDCIGQCYDGASVMSGRHAGVQTLMRQNYMPRGVYIHCFAHRLNLVICDVCIVVSYVDEFMGILSKIHQYFTSSSVNNEHFRHAQLSLQLNSVIFTTTIGQKDWGNQKSFHSNENKFRDELFYSLIDSILIELNNRFSDDNILLFSSVSAVHPSNQQFLEIEFLKPLASHLLVDFKLLENELNIVKHFIREKIASMKTIQDLLTELKPVNEAFPATISLLRGALCLPVSSTTCERSFSRMKLIKTYCRNSMGDECLSDLTLLAVERDFDIDLEETADIFSKSHKNGRILLS</sequence>
<feature type="domain" description="HAT C-terminal dimerisation" evidence="1">
    <location>
        <begin position="372"/>
        <end position="452"/>
    </location>
</feature>
<dbReference type="EMBL" id="CAJNRE010019899">
    <property type="protein sequence ID" value="CAF2215832.1"/>
    <property type="molecule type" value="Genomic_DNA"/>
</dbReference>
<dbReference type="InterPro" id="IPR025398">
    <property type="entry name" value="DUF4371"/>
</dbReference>
<dbReference type="Pfam" id="PF05699">
    <property type="entry name" value="Dimer_Tnp_hAT"/>
    <property type="match status" value="1"/>
</dbReference>
<comment type="caution">
    <text evidence="4">The sequence shown here is derived from an EMBL/GenBank/DDBJ whole genome shotgun (WGS) entry which is preliminary data.</text>
</comment>
<protein>
    <recommendedName>
        <fullName evidence="6">Zinc finger MYM-type protein 1-like</fullName>
    </recommendedName>
</protein>
<dbReference type="InterPro" id="IPR008906">
    <property type="entry name" value="HATC_C_dom"/>
</dbReference>
<evidence type="ECO:0000259" key="1">
    <source>
        <dbReference type="Pfam" id="PF05699"/>
    </source>
</evidence>
<name>A0A816ZMX3_9BILA</name>
<accession>A0A816ZMX3</accession>
<evidence type="ECO:0000313" key="3">
    <source>
        <dbReference type="EMBL" id="CAF1442011.1"/>
    </source>
</evidence>
<organism evidence="4 5">
    <name type="scientific">Rotaria magnacalcarata</name>
    <dbReference type="NCBI Taxonomy" id="392030"/>
    <lineage>
        <taxon>Eukaryota</taxon>
        <taxon>Metazoa</taxon>
        <taxon>Spiralia</taxon>
        <taxon>Gnathifera</taxon>
        <taxon>Rotifera</taxon>
        <taxon>Eurotatoria</taxon>
        <taxon>Bdelloidea</taxon>
        <taxon>Philodinida</taxon>
        <taxon>Philodinidae</taxon>
        <taxon>Rotaria</taxon>
    </lineage>
</organism>
<dbReference type="PANTHER" id="PTHR45749">
    <property type="match status" value="1"/>
</dbReference>
<dbReference type="Pfam" id="PF14291">
    <property type="entry name" value="DUF4371"/>
    <property type="match status" value="1"/>
</dbReference>
<dbReference type="Proteomes" id="UP000663855">
    <property type="component" value="Unassembled WGS sequence"/>
</dbReference>
<reference evidence="4" key="1">
    <citation type="submission" date="2021-02" db="EMBL/GenBank/DDBJ databases">
        <authorList>
            <person name="Nowell W R."/>
        </authorList>
    </citation>
    <scope>NUCLEOTIDE SEQUENCE</scope>
</reference>
<evidence type="ECO:0000259" key="2">
    <source>
        <dbReference type="Pfam" id="PF14291"/>
    </source>
</evidence>
<dbReference type="Proteomes" id="UP000663824">
    <property type="component" value="Unassembled WGS sequence"/>
</dbReference>
<feature type="domain" description="DUF4371" evidence="2">
    <location>
        <begin position="46"/>
        <end position="204"/>
    </location>
</feature>